<dbReference type="InterPro" id="IPR042100">
    <property type="entry name" value="Bug_dom1"/>
</dbReference>
<dbReference type="Proteomes" id="UP001196068">
    <property type="component" value="Unassembled WGS sequence"/>
</dbReference>
<dbReference type="Pfam" id="PF03401">
    <property type="entry name" value="TctC"/>
    <property type="match status" value="1"/>
</dbReference>
<dbReference type="Gene3D" id="3.40.190.150">
    <property type="entry name" value="Bordetella uptake gene, domain 1"/>
    <property type="match status" value="1"/>
</dbReference>
<protein>
    <submittedName>
        <fullName evidence="3">Tripartite tricarboxylate transporter substrate binding protein</fullName>
    </submittedName>
</protein>
<dbReference type="RefSeq" id="WP_211873663.1">
    <property type="nucleotide sequence ID" value="NZ_JAAEDH010000006.1"/>
</dbReference>
<organism evidence="3 4">
    <name type="scientific">Plastoroseomonas arctica</name>
    <dbReference type="NCBI Taxonomy" id="1509237"/>
    <lineage>
        <taxon>Bacteria</taxon>
        <taxon>Pseudomonadati</taxon>
        <taxon>Pseudomonadota</taxon>
        <taxon>Alphaproteobacteria</taxon>
        <taxon>Acetobacterales</taxon>
        <taxon>Acetobacteraceae</taxon>
        <taxon>Plastoroseomonas</taxon>
    </lineage>
</organism>
<gene>
    <name evidence="3" type="ORF">GXW79_07115</name>
</gene>
<accession>A0AAF1JW21</accession>
<reference evidence="3" key="2">
    <citation type="journal article" date="2021" name="Syst. Appl. Microbiol.">
        <title>Roseomonas hellenica sp. nov., isolated from roots of wild-growing Alkanna tinctoria.</title>
        <authorList>
            <person name="Rat A."/>
            <person name="Naranjo H.D."/>
            <person name="Lebbe L."/>
            <person name="Cnockaert M."/>
            <person name="Krigas N."/>
            <person name="Grigoriadou K."/>
            <person name="Maloupa E."/>
            <person name="Willems A."/>
        </authorList>
    </citation>
    <scope>NUCLEOTIDE SEQUENCE</scope>
    <source>
        <strain evidence="3">LMG 28251</strain>
    </source>
</reference>
<reference evidence="3" key="1">
    <citation type="submission" date="2020-01" db="EMBL/GenBank/DDBJ databases">
        <authorList>
            <person name="Rat A."/>
        </authorList>
    </citation>
    <scope>NUCLEOTIDE SEQUENCE</scope>
    <source>
        <strain evidence="3">LMG 28251</strain>
    </source>
</reference>
<name>A0AAF1JW21_9PROT</name>
<comment type="similarity">
    <text evidence="1">Belongs to the UPF0065 (bug) family.</text>
</comment>
<dbReference type="InterPro" id="IPR005064">
    <property type="entry name" value="BUG"/>
</dbReference>
<evidence type="ECO:0000313" key="3">
    <source>
        <dbReference type="EMBL" id="MBR0654844.1"/>
    </source>
</evidence>
<feature type="signal peptide" evidence="2">
    <location>
        <begin position="1"/>
        <end position="23"/>
    </location>
</feature>
<comment type="caution">
    <text evidence="3">The sequence shown here is derived from an EMBL/GenBank/DDBJ whole genome shotgun (WGS) entry which is preliminary data.</text>
</comment>
<dbReference type="CDD" id="cd07012">
    <property type="entry name" value="PBP2_Bug_TTT"/>
    <property type="match status" value="1"/>
</dbReference>
<dbReference type="EMBL" id="JAAEDH010000006">
    <property type="protein sequence ID" value="MBR0654844.1"/>
    <property type="molecule type" value="Genomic_DNA"/>
</dbReference>
<dbReference type="SUPFAM" id="SSF53850">
    <property type="entry name" value="Periplasmic binding protein-like II"/>
    <property type="match status" value="1"/>
</dbReference>
<proteinExistence type="inferred from homology"/>
<dbReference type="Gene3D" id="3.40.190.10">
    <property type="entry name" value="Periplasmic binding protein-like II"/>
    <property type="match status" value="1"/>
</dbReference>
<dbReference type="PANTHER" id="PTHR42928">
    <property type="entry name" value="TRICARBOXYLATE-BINDING PROTEIN"/>
    <property type="match status" value="1"/>
</dbReference>
<keyword evidence="2" id="KW-0732">Signal</keyword>
<evidence type="ECO:0000256" key="1">
    <source>
        <dbReference type="ARBA" id="ARBA00006987"/>
    </source>
</evidence>
<dbReference type="PIRSF" id="PIRSF017082">
    <property type="entry name" value="YflP"/>
    <property type="match status" value="1"/>
</dbReference>
<keyword evidence="4" id="KW-1185">Reference proteome</keyword>
<feature type="chain" id="PRO_5042250798" evidence="2">
    <location>
        <begin position="24"/>
        <end position="325"/>
    </location>
</feature>
<dbReference type="AlphaFoldDB" id="A0AAF1JW21"/>
<dbReference type="PANTHER" id="PTHR42928:SF5">
    <property type="entry name" value="BLR1237 PROTEIN"/>
    <property type="match status" value="1"/>
</dbReference>
<evidence type="ECO:0000256" key="2">
    <source>
        <dbReference type="SAM" id="SignalP"/>
    </source>
</evidence>
<sequence>MSARLTRRGALALPLLAAGAASAQQDFPTRPVTVIVPFPPGGATDLIARPLGAALQKVWGQSVVLQNRGGAGGGIGMAAGAAARPDGYTALIAHVSYSSIPAADALFGRPPSLDRTALAPVALLTADPLVVVVKADAPWRTWLDYVADAKRRPGEIAYGSSGPYSALHLPFEMLAQAGEMRLNHVPYSGGGPAMTAVLGGQVSATASVPSVVNPFIRGGQMRALVHTGAQRVALLPDCPTAIELGFRSVEFYLWVGLFTQAGVEPAIQRRLREGVAAALREPEMQRQLETTGMVVDHREGAAFQAFLDADRVRIEAAINRIGRVE</sequence>
<evidence type="ECO:0000313" key="4">
    <source>
        <dbReference type="Proteomes" id="UP001196068"/>
    </source>
</evidence>